<evidence type="ECO:0000313" key="4">
    <source>
        <dbReference type="Proteomes" id="UP000256650"/>
    </source>
</evidence>
<feature type="region of interest" description="Disordered" evidence="1">
    <location>
        <begin position="104"/>
        <end position="131"/>
    </location>
</feature>
<protein>
    <recommendedName>
        <fullName evidence="5">Motility integral membrane protein</fullName>
    </recommendedName>
</protein>
<dbReference type="OrthoDB" id="5328458at2"/>
<evidence type="ECO:0000256" key="1">
    <source>
        <dbReference type="SAM" id="MobiDB-lite"/>
    </source>
</evidence>
<dbReference type="EMBL" id="NXLS01000003">
    <property type="protein sequence ID" value="RDU63390.1"/>
    <property type="molecule type" value="Genomic_DNA"/>
</dbReference>
<feature type="compositionally biased region" description="Basic and acidic residues" evidence="1">
    <location>
        <begin position="120"/>
        <end position="131"/>
    </location>
</feature>
<sequence length="131" mass="15457">MSLKMDNFLSFAIVNGFFIGLLLSFLKFDEPEMIVAGTLISTIGFYLITLVSVSLFVRFLGNQEHIIRRPAYNDLLEEYIEEFDKREKVTNKIRGFLRTMEKTMREDEEEEARTNKNKKHEVEKNNYADDF</sequence>
<evidence type="ECO:0000256" key="2">
    <source>
        <dbReference type="SAM" id="Phobius"/>
    </source>
</evidence>
<dbReference type="GeneID" id="82535549"/>
<keyword evidence="4" id="KW-1185">Reference proteome</keyword>
<evidence type="ECO:0008006" key="5">
    <source>
        <dbReference type="Google" id="ProtNLM"/>
    </source>
</evidence>
<accession>A0A3D8IE63</accession>
<organism evidence="3 4">
    <name type="scientific">Helicobacter ganmani</name>
    <dbReference type="NCBI Taxonomy" id="60246"/>
    <lineage>
        <taxon>Bacteria</taxon>
        <taxon>Pseudomonadati</taxon>
        <taxon>Campylobacterota</taxon>
        <taxon>Epsilonproteobacteria</taxon>
        <taxon>Campylobacterales</taxon>
        <taxon>Helicobacteraceae</taxon>
        <taxon>Helicobacter</taxon>
    </lineage>
</organism>
<keyword evidence="2" id="KW-1133">Transmembrane helix</keyword>
<reference evidence="3 4" key="1">
    <citation type="submission" date="2018-04" db="EMBL/GenBank/DDBJ databases">
        <title>Novel Campyloabacter and Helicobacter Species and Strains.</title>
        <authorList>
            <person name="Mannion A.J."/>
            <person name="Shen Z."/>
            <person name="Fox J.G."/>
        </authorList>
    </citation>
    <scope>NUCLEOTIDE SEQUENCE [LARGE SCALE GENOMIC DNA]</scope>
    <source>
        <strain evidence="3 4">MIT 99-5101</strain>
    </source>
</reference>
<proteinExistence type="predicted"/>
<gene>
    <name evidence="3" type="ORF">CQA43_04520</name>
</gene>
<evidence type="ECO:0000313" key="3">
    <source>
        <dbReference type="EMBL" id="RDU63390.1"/>
    </source>
</evidence>
<keyword evidence="2" id="KW-0812">Transmembrane</keyword>
<dbReference type="RefSeq" id="WP_115551417.1">
    <property type="nucleotide sequence ID" value="NZ_CAONBV010000004.1"/>
</dbReference>
<dbReference type="Proteomes" id="UP000256650">
    <property type="component" value="Unassembled WGS sequence"/>
</dbReference>
<name>A0A3D8IE63_9HELI</name>
<feature type="transmembrane region" description="Helical" evidence="2">
    <location>
        <begin position="34"/>
        <end position="60"/>
    </location>
</feature>
<comment type="caution">
    <text evidence="3">The sequence shown here is derived from an EMBL/GenBank/DDBJ whole genome shotgun (WGS) entry which is preliminary data.</text>
</comment>
<feature type="transmembrane region" description="Helical" evidence="2">
    <location>
        <begin position="7"/>
        <end position="28"/>
    </location>
</feature>
<keyword evidence="2" id="KW-0472">Membrane</keyword>
<dbReference type="AlphaFoldDB" id="A0A3D8IE63"/>